<protein>
    <submittedName>
        <fullName evidence="3">Uncharacterized protein</fullName>
    </submittedName>
</protein>
<dbReference type="AlphaFoldDB" id="A0A1Y1ZNA9"/>
<evidence type="ECO:0000313" key="4">
    <source>
        <dbReference type="Proteomes" id="UP000193144"/>
    </source>
</evidence>
<dbReference type="OrthoDB" id="407298at2759"/>
<organism evidence="3 4">
    <name type="scientific">Clohesyomyces aquaticus</name>
    <dbReference type="NCBI Taxonomy" id="1231657"/>
    <lineage>
        <taxon>Eukaryota</taxon>
        <taxon>Fungi</taxon>
        <taxon>Dikarya</taxon>
        <taxon>Ascomycota</taxon>
        <taxon>Pezizomycotina</taxon>
        <taxon>Dothideomycetes</taxon>
        <taxon>Pleosporomycetidae</taxon>
        <taxon>Pleosporales</taxon>
        <taxon>Lindgomycetaceae</taxon>
        <taxon>Clohesyomyces</taxon>
    </lineage>
</organism>
<keyword evidence="2" id="KW-1133">Transmembrane helix</keyword>
<evidence type="ECO:0000313" key="3">
    <source>
        <dbReference type="EMBL" id="ORY11739.1"/>
    </source>
</evidence>
<keyword evidence="2" id="KW-0812">Transmembrane</keyword>
<dbReference type="Proteomes" id="UP000193144">
    <property type="component" value="Unassembled WGS sequence"/>
</dbReference>
<dbReference type="Gene3D" id="2.120.10.70">
    <property type="entry name" value="Fucose-specific lectin"/>
    <property type="match status" value="1"/>
</dbReference>
<accession>A0A1Y1ZNA9</accession>
<proteinExistence type="inferred from homology"/>
<evidence type="ECO:0000256" key="2">
    <source>
        <dbReference type="SAM" id="Phobius"/>
    </source>
</evidence>
<dbReference type="InterPro" id="IPR012475">
    <property type="entry name" value="Fungal_lectin"/>
</dbReference>
<gene>
    <name evidence="3" type="ORF">BCR34DRAFT_652243</name>
</gene>
<dbReference type="EMBL" id="MCFA01000058">
    <property type="protein sequence ID" value="ORY11739.1"/>
    <property type="molecule type" value="Genomic_DNA"/>
</dbReference>
<comment type="similarity">
    <text evidence="1">Belongs to the fungal fucose-specific lectin family.</text>
</comment>
<feature type="transmembrane region" description="Helical" evidence="2">
    <location>
        <begin position="81"/>
        <end position="103"/>
    </location>
</feature>
<evidence type="ECO:0000256" key="1">
    <source>
        <dbReference type="ARBA" id="ARBA00009042"/>
    </source>
</evidence>
<reference evidence="3 4" key="1">
    <citation type="submission" date="2016-07" db="EMBL/GenBank/DDBJ databases">
        <title>Pervasive Adenine N6-methylation of Active Genes in Fungi.</title>
        <authorList>
            <consortium name="DOE Joint Genome Institute"/>
            <person name="Mondo S.J."/>
            <person name="Dannebaum R.O."/>
            <person name="Kuo R.C."/>
            <person name="Labutti K."/>
            <person name="Haridas S."/>
            <person name="Kuo A."/>
            <person name="Salamov A."/>
            <person name="Ahrendt S.R."/>
            <person name="Lipzen A."/>
            <person name="Sullivan W."/>
            <person name="Andreopoulos W.B."/>
            <person name="Clum A."/>
            <person name="Lindquist E."/>
            <person name="Daum C."/>
            <person name="Ramamoorthy G.K."/>
            <person name="Gryganskyi A."/>
            <person name="Culley D."/>
            <person name="Magnuson J.K."/>
            <person name="James T.Y."/>
            <person name="O'Malley M.A."/>
            <person name="Stajich J.E."/>
            <person name="Spatafora J.W."/>
            <person name="Visel A."/>
            <person name="Grigoriev I.V."/>
        </authorList>
    </citation>
    <scope>NUCLEOTIDE SEQUENCE [LARGE SCALE GENOMIC DNA]</scope>
    <source>
        <strain evidence="3 4">CBS 115471</strain>
    </source>
</reference>
<sequence>MSTRDENLPIPRFDTNPSSLPEVYYPPNQIVAQHSYQHKPPLDAAITQPTSPGWTDNAPATLGLPPAYPEKKKKIWGLRPWIVILIAFLVVAAIIGGVVGGVLGSKSKSKSHAQANVSQYPATATVANTKTSGIGTASSSASATATPSSLARAGFKIASLAATRFPTHIHVYTVESATLKLTIWGDSGWKFMGTLIPDNGPKQASPLTAVSWDEDGSDAVRVYYFDNKDHLVELAGLCTEDGTKCTWFPTRIIPSAGISENSTIAAVHWGNATVGHDLRIYYQDTKGGLTEVVYSSERWAVGGILATTLPGSAVAATISAQFSPVVLRVYYHDQNANLKRIKWDNGWSTRKCDTAPRARRYQQQLIRIRVLALSIGVKSTSTIAPYADMCSLGYYKSNTSSTFSTRSYTIPNDKHPIEVTSDDELNFITWNGVTVWIDGDDVGGAIGAVVWVDDSNVEQVRFYYSVNGAIQEMVLQGTTWSKGSRLPR</sequence>
<name>A0A1Y1ZNA9_9PLEO</name>
<dbReference type="SUPFAM" id="SSF89372">
    <property type="entry name" value="Fucose-specific lectin"/>
    <property type="match status" value="1"/>
</dbReference>
<keyword evidence="2" id="KW-0472">Membrane</keyword>
<keyword evidence="4" id="KW-1185">Reference proteome</keyword>
<comment type="caution">
    <text evidence="3">The sequence shown here is derived from an EMBL/GenBank/DDBJ whole genome shotgun (WGS) entry which is preliminary data.</text>
</comment>
<dbReference type="Pfam" id="PF07938">
    <property type="entry name" value="Fungal_lectin"/>
    <property type="match status" value="1"/>
</dbReference>